<proteinExistence type="predicted"/>
<dbReference type="Pfam" id="PF18545">
    <property type="entry name" value="HalOD1"/>
    <property type="match status" value="1"/>
</dbReference>
<dbReference type="InterPro" id="IPR040624">
    <property type="entry name" value="HalOD1"/>
</dbReference>
<dbReference type="AlphaFoldDB" id="A0ABD5PU20"/>
<evidence type="ECO:0000313" key="4">
    <source>
        <dbReference type="Proteomes" id="UP001595898"/>
    </source>
</evidence>
<evidence type="ECO:0000259" key="2">
    <source>
        <dbReference type="Pfam" id="PF18545"/>
    </source>
</evidence>
<protein>
    <submittedName>
        <fullName evidence="3">HalOD1 output domain-containing protein</fullName>
    </submittedName>
</protein>
<dbReference type="RefSeq" id="WP_250142054.1">
    <property type="nucleotide sequence ID" value="NZ_JALIQP010000005.1"/>
</dbReference>
<feature type="region of interest" description="Disordered" evidence="1">
    <location>
        <begin position="1"/>
        <end position="21"/>
    </location>
</feature>
<keyword evidence="4" id="KW-1185">Reference proteome</keyword>
<feature type="domain" description="Halobacterial output" evidence="2">
    <location>
        <begin position="29"/>
        <end position="101"/>
    </location>
</feature>
<accession>A0ABD5PU20</accession>
<dbReference type="EMBL" id="JBHSFA010000009">
    <property type="protein sequence ID" value="MFC4543922.1"/>
    <property type="molecule type" value="Genomic_DNA"/>
</dbReference>
<sequence>MTATRSNHGGAGIDPETETAVVSHDWETDTSLSTTIVSTVASLSGRDPAELDRLYDRIDPDSLETLFEPANGSTSRNGGRVSFRFDAYSITVHASGTVVVTRAG</sequence>
<gene>
    <name evidence="3" type="ORF">ACFO5R_18505</name>
</gene>
<name>A0ABD5PU20_9EURY</name>
<organism evidence="3 4">
    <name type="scientific">Halosolutus amylolyticus</name>
    <dbReference type="NCBI Taxonomy" id="2932267"/>
    <lineage>
        <taxon>Archaea</taxon>
        <taxon>Methanobacteriati</taxon>
        <taxon>Methanobacteriota</taxon>
        <taxon>Stenosarchaea group</taxon>
        <taxon>Halobacteria</taxon>
        <taxon>Halobacteriales</taxon>
        <taxon>Natrialbaceae</taxon>
        <taxon>Halosolutus</taxon>
    </lineage>
</organism>
<comment type="caution">
    <text evidence="3">The sequence shown here is derived from an EMBL/GenBank/DDBJ whole genome shotgun (WGS) entry which is preliminary data.</text>
</comment>
<evidence type="ECO:0000256" key="1">
    <source>
        <dbReference type="SAM" id="MobiDB-lite"/>
    </source>
</evidence>
<evidence type="ECO:0000313" key="3">
    <source>
        <dbReference type="EMBL" id="MFC4543922.1"/>
    </source>
</evidence>
<reference evidence="3 4" key="1">
    <citation type="journal article" date="2019" name="Int. J. Syst. Evol. Microbiol.">
        <title>The Global Catalogue of Microorganisms (GCM) 10K type strain sequencing project: providing services to taxonomists for standard genome sequencing and annotation.</title>
        <authorList>
            <consortium name="The Broad Institute Genomics Platform"/>
            <consortium name="The Broad Institute Genome Sequencing Center for Infectious Disease"/>
            <person name="Wu L."/>
            <person name="Ma J."/>
        </authorList>
    </citation>
    <scope>NUCLEOTIDE SEQUENCE [LARGE SCALE GENOMIC DNA]</scope>
    <source>
        <strain evidence="3 4">WLHS5</strain>
    </source>
</reference>
<dbReference type="Proteomes" id="UP001595898">
    <property type="component" value="Unassembled WGS sequence"/>
</dbReference>